<name>A0ACB9JL73_9ASTR</name>
<dbReference type="EMBL" id="CM042020">
    <property type="protein sequence ID" value="KAI3820456.1"/>
    <property type="molecule type" value="Genomic_DNA"/>
</dbReference>
<proteinExistence type="predicted"/>
<sequence length="71" mass="8280">MVSCFARILDWTIDNKLYIELDWITANGLHKQIRNCPISDGQAQCNSMGKMLLQALIERQLHRPNNKQLLR</sequence>
<accession>A0ACB9JL73</accession>
<keyword evidence="2" id="KW-1185">Reference proteome</keyword>
<reference evidence="2" key="1">
    <citation type="journal article" date="2022" name="Mol. Ecol. Resour.">
        <title>The genomes of chicory, endive, great burdock and yacon provide insights into Asteraceae palaeo-polyploidization history and plant inulin production.</title>
        <authorList>
            <person name="Fan W."/>
            <person name="Wang S."/>
            <person name="Wang H."/>
            <person name="Wang A."/>
            <person name="Jiang F."/>
            <person name="Liu H."/>
            <person name="Zhao H."/>
            <person name="Xu D."/>
            <person name="Zhang Y."/>
        </authorList>
    </citation>
    <scope>NUCLEOTIDE SEQUENCE [LARGE SCALE GENOMIC DNA]</scope>
    <source>
        <strain evidence="2">cv. Yunnan</strain>
    </source>
</reference>
<dbReference type="Proteomes" id="UP001056120">
    <property type="component" value="Linkage Group LG03"/>
</dbReference>
<comment type="caution">
    <text evidence="1">The sequence shown here is derived from an EMBL/GenBank/DDBJ whole genome shotgun (WGS) entry which is preliminary data.</text>
</comment>
<gene>
    <name evidence="1" type="ORF">L1987_08003</name>
</gene>
<organism evidence="1 2">
    <name type="scientific">Smallanthus sonchifolius</name>
    <dbReference type="NCBI Taxonomy" id="185202"/>
    <lineage>
        <taxon>Eukaryota</taxon>
        <taxon>Viridiplantae</taxon>
        <taxon>Streptophyta</taxon>
        <taxon>Embryophyta</taxon>
        <taxon>Tracheophyta</taxon>
        <taxon>Spermatophyta</taxon>
        <taxon>Magnoliopsida</taxon>
        <taxon>eudicotyledons</taxon>
        <taxon>Gunneridae</taxon>
        <taxon>Pentapetalae</taxon>
        <taxon>asterids</taxon>
        <taxon>campanulids</taxon>
        <taxon>Asterales</taxon>
        <taxon>Asteraceae</taxon>
        <taxon>Asteroideae</taxon>
        <taxon>Heliantheae alliance</taxon>
        <taxon>Millerieae</taxon>
        <taxon>Smallanthus</taxon>
    </lineage>
</organism>
<evidence type="ECO:0000313" key="1">
    <source>
        <dbReference type="EMBL" id="KAI3820456.1"/>
    </source>
</evidence>
<reference evidence="1 2" key="2">
    <citation type="journal article" date="2022" name="Mol. Ecol. Resour.">
        <title>The genomes of chicory, endive, great burdock and yacon provide insights into Asteraceae paleo-polyploidization history and plant inulin production.</title>
        <authorList>
            <person name="Fan W."/>
            <person name="Wang S."/>
            <person name="Wang H."/>
            <person name="Wang A."/>
            <person name="Jiang F."/>
            <person name="Liu H."/>
            <person name="Zhao H."/>
            <person name="Xu D."/>
            <person name="Zhang Y."/>
        </authorList>
    </citation>
    <scope>NUCLEOTIDE SEQUENCE [LARGE SCALE GENOMIC DNA]</scope>
    <source>
        <strain evidence="2">cv. Yunnan</strain>
        <tissue evidence="1">Leaves</tissue>
    </source>
</reference>
<evidence type="ECO:0000313" key="2">
    <source>
        <dbReference type="Proteomes" id="UP001056120"/>
    </source>
</evidence>
<protein>
    <submittedName>
        <fullName evidence="1">Uncharacterized protein</fullName>
    </submittedName>
</protein>